<feature type="transmembrane region" description="Helical" evidence="8">
    <location>
        <begin position="529"/>
        <end position="549"/>
    </location>
</feature>
<evidence type="ECO:0000256" key="7">
    <source>
        <dbReference type="ARBA" id="ARBA00023136"/>
    </source>
</evidence>
<keyword evidence="6 8" id="KW-1133">Transmembrane helix</keyword>
<dbReference type="InterPro" id="IPR004837">
    <property type="entry name" value="NaCa_Exmemb"/>
</dbReference>
<evidence type="ECO:0000256" key="8">
    <source>
        <dbReference type="SAM" id="Phobius"/>
    </source>
</evidence>
<dbReference type="STRING" id="947166.A0A1D1UGL4"/>
<accession>A0A1D1UGL4</accession>
<keyword evidence="4" id="KW-0406">Ion transport</keyword>
<feature type="transmembrane region" description="Helical" evidence="8">
    <location>
        <begin position="421"/>
        <end position="438"/>
    </location>
</feature>
<feature type="transmembrane region" description="Helical" evidence="8">
    <location>
        <begin position="360"/>
        <end position="380"/>
    </location>
</feature>
<dbReference type="AlphaFoldDB" id="A0A1D1UGL4"/>
<reference evidence="10 11" key="1">
    <citation type="journal article" date="2016" name="Nat. Commun.">
        <title>Extremotolerant tardigrade genome and improved radiotolerance of human cultured cells by tardigrade-unique protein.</title>
        <authorList>
            <person name="Hashimoto T."/>
            <person name="Horikawa D.D."/>
            <person name="Saito Y."/>
            <person name="Kuwahara H."/>
            <person name="Kozuka-Hata H."/>
            <person name="Shin-I T."/>
            <person name="Minakuchi Y."/>
            <person name="Ohishi K."/>
            <person name="Motoyama A."/>
            <person name="Aizu T."/>
            <person name="Enomoto A."/>
            <person name="Kondo K."/>
            <person name="Tanaka S."/>
            <person name="Hara Y."/>
            <person name="Koshikawa S."/>
            <person name="Sagara H."/>
            <person name="Miura T."/>
            <person name="Yokobori S."/>
            <person name="Miyagawa K."/>
            <person name="Suzuki Y."/>
            <person name="Kubo T."/>
            <person name="Oyama M."/>
            <person name="Kohara Y."/>
            <person name="Fujiyama A."/>
            <person name="Arakawa K."/>
            <person name="Katayama T."/>
            <person name="Toyoda A."/>
            <person name="Kunieda T."/>
        </authorList>
    </citation>
    <scope>NUCLEOTIDE SEQUENCE [LARGE SCALE GENOMIC DNA]</scope>
    <source>
        <strain evidence="10 11">YOKOZUNA-1</strain>
    </source>
</reference>
<feature type="transmembrane region" description="Helical" evidence="8">
    <location>
        <begin position="494"/>
        <end position="517"/>
    </location>
</feature>
<feature type="transmembrane region" description="Helical" evidence="8">
    <location>
        <begin position="458"/>
        <end position="482"/>
    </location>
</feature>
<comment type="caution">
    <text evidence="10">The sequence shown here is derived from an EMBL/GenBank/DDBJ whole genome shotgun (WGS) entry which is preliminary data.</text>
</comment>
<dbReference type="GO" id="GO:0006874">
    <property type="term" value="P:intracellular calcium ion homeostasis"/>
    <property type="evidence" value="ECO:0007669"/>
    <property type="project" value="TreeGrafter"/>
</dbReference>
<name>A0A1D1UGL4_RAMVA</name>
<dbReference type="EMBL" id="BDGG01000001">
    <property type="protein sequence ID" value="GAU88909.1"/>
    <property type="molecule type" value="Genomic_DNA"/>
</dbReference>
<evidence type="ECO:0000256" key="1">
    <source>
        <dbReference type="ARBA" id="ARBA00004141"/>
    </source>
</evidence>
<dbReference type="PANTHER" id="PTHR12266">
    <property type="entry name" value="NA+/CA2+ K+ INDEPENDENT EXCHANGER"/>
    <property type="match status" value="1"/>
</dbReference>
<keyword evidence="3" id="KW-0050">Antiport</keyword>
<feature type="transmembrane region" description="Helical" evidence="8">
    <location>
        <begin position="163"/>
        <end position="182"/>
    </location>
</feature>
<feature type="domain" description="Sodium/calcium exchanger membrane region" evidence="9">
    <location>
        <begin position="64"/>
        <end position="206"/>
    </location>
</feature>
<gene>
    <name evidence="10" type="primary">RvY_01524-1</name>
    <name evidence="10" type="synonym">RvY_01524.1</name>
    <name evidence="10" type="ORF">RvY_01524</name>
</gene>
<feature type="transmembrane region" description="Helical" evidence="8">
    <location>
        <begin position="55"/>
        <end position="78"/>
    </location>
</feature>
<keyword evidence="4" id="KW-0109">Calcium transport</keyword>
<feature type="transmembrane region" description="Helical" evidence="8">
    <location>
        <begin position="99"/>
        <end position="124"/>
    </location>
</feature>
<keyword evidence="5 8" id="KW-0812">Transmembrane</keyword>
<dbReference type="InterPro" id="IPR051359">
    <property type="entry name" value="CaCA_antiporter"/>
</dbReference>
<dbReference type="Pfam" id="PF01699">
    <property type="entry name" value="Na_Ca_ex"/>
    <property type="match status" value="2"/>
</dbReference>
<feature type="transmembrane region" description="Helical" evidence="8">
    <location>
        <begin position="136"/>
        <end position="156"/>
    </location>
</feature>
<evidence type="ECO:0000259" key="9">
    <source>
        <dbReference type="Pfam" id="PF01699"/>
    </source>
</evidence>
<keyword evidence="2" id="KW-0813">Transport</keyword>
<evidence type="ECO:0000256" key="6">
    <source>
        <dbReference type="ARBA" id="ARBA00022989"/>
    </source>
</evidence>
<evidence type="ECO:0000256" key="3">
    <source>
        <dbReference type="ARBA" id="ARBA00022449"/>
    </source>
</evidence>
<feature type="transmembrane region" description="Helical" evidence="8">
    <location>
        <begin position="331"/>
        <end position="353"/>
    </location>
</feature>
<evidence type="ECO:0000313" key="10">
    <source>
        <dbReference type="EMBL" id="GAU88909.1"/>
    </source>
</evidence>
<feature type="transmembrane region" description="Helical" evidence="8">
    <location>
        <begin position="188"/>
        <end position="211"/>
    </location>
</feature>
<evidence type="ECO:0000256" key="5">
    <source>
        <dbReference type="ARBA" id="ARBA00022692"/>
    </source>
</evidence>
<keyword evidence="11" id="KW-1185">Reference proteome</keyword>
<feature type="domain" description="Sodium/calcium exchanger membrane region" evidence="9">
    <location>
        <begin position="394"/>
        <end position="541"/>
    </location>
</feature>
<evidence type="ECO:0000256" key="2">
    <source>
        <dbReference type="ARBA" id="ARBA00022448"/>
    </source>
</evidence>
<keyword evidence="7 8" id="KW-0472">Membrane</keyword>
<dbReference type="GO" id="GO:0005432">
    <property type="term" value="F:calcium:sodium antiporter activity"/>
    <property type="evidence" value="ECO:0007669"/>
    <property type="project" value="TreeGrafter"/>
</dbReference>
<protein>
    <recommendedName>
        <fullName evidence="9">Sodium/calcium exchanger membrane region domain-containing protein</fullName>
    </recommendedName>
</protein>
<dbReference type="Proteomes" id="UP000186922">
    <property type="component" value="Unassembled WGS sequence"/>
</dbReference>
<sequence>MTGNFSNTTECYDIIREYQAAGFTSCYAIQNSADCKVDGYLPYLNLYYCRLGDSLLPLSISLTILWVFMLFITAGLAADNFLCPSLHAIAKNLHLSENLAGVTFLAFGNGAPDIMSSIIALHSIHGDPGLAIGELLGGGIFVTTIVAAAVAILSPFHVMRRPFLRDIAFYMAATIWILVILVRGEIYFWEAICFLALYGVYVLVAVLGRIINQSMLKKNAKAVLTVNVPSPEHPDDEQAEVVANAREEPEDSVEERRLFFHRSHSELAVTHLTWYSDLMRGVLPKEVFRFRSLSPWKKLLCIICLPFEVMLNLTVPVVLEEKDDPKRGWCKVLRVINCVTLPMLVVVLVPGYARQLSGIFPAWALALSIALLIAVFVFFTTHVNEAPWYHEFFAYLGFLGACVWIYATANEIVASLQTLGIALNITTTIFGLTVLAWGNSIPDFISNTSMARRGTPRVGISAAFAGPMMNLLLGVGISFLFATRTTNPFPVDTTSVSLLSTGTLLFSLAFSLIFIVVSKFQVGKLYGGLLIMLYVVFLALAIPTGLGILM</sequence>
<dbReference type="OrthoDB" id="407410at2759"/>
<organism evidence="10 11">
    <name type="scientific">Ramazzottius varieornatus</name>
    <name type="common">Water bear</name>
    <name type="synonym">Tardigrade</name>
    <dbReference type="NCBI Taxonomy" id="947166"/>
    <lineage>
        <taxon>Eukaryota</taxon>
        <taxon>Metazoa</taxon>
        <taxon>Ecdysozoa</taxon>
        <taxon>Tardigrada</taxon>
        <taxon>Eutardigrada</taxon>
        <taxon>Parachela</taxon>
        <taxon>Hypsibioidea</taxon>
        <taxon>Ramazzottiidae</taxon>
        <taxon>Ramazzottius</taxon>
    </lineage>
</organism>
<evidence type="ECO:0000256" key="4">
    <source>
        <dbReference type="ARBA" id="ARBA00022568"/>
    </source>
</evidence>
<keyword evidence="4" id="KW-0106">Calcium</keyword>
<evidence type="ECO:0000313" key="11">
    <source>
        <dbReference type="Proteomes" id="UP000186922"/>
    </source>
</evidence>
<comment type="subcellular location">
    <subcellularLocation>
        <location evidence="1">Membrane</location>
        <topology evidence="1">Multi-pass membrane protein</topology>
    </subcellularLocation>
</comment>
<dbReference type="Gene3D" id="1.20.1420.30">
    <property type="entry name" value="NCX, central ion-binding region"/>
    <property type="match status" value="2"/>
</dbReference>
<dbReference type="PANTHER" id="PTHR12266:SF0">
    <property type="entry name" value="MITOCHONDRIAL SODIUM_CALCIUM EXCHANGER PROTEIN"/>
    <property type="match status" value="1"/>
</dbReference>
<dbReference type="GO" id="GO:0016020">
    <property type="term" value="C:membrane"/>
    <property type="evidence" value="ECO:0007669"/>
    <property type="project" value="UniProtKB-SubCell"/>
</dbReference>
<proteinExistence type="predicted"/>
<dbReference type="InterPro" id="IPR044880">
    <property type="entry name" value="NCX_ion-bd_dom_sf"/>
</dbReference>
<feature type="transmembrane region" description="Helical" evidence="8">
    <location>
        <begin position="392"/>
        <end position="409"/>
    </location>
</feature>